<protein>
    <submittedName>
        <fullName evidence="2">Mannose-6-phosphate isomerase-like protein (Cupin superfamily)</fullName>
    </submittedName>
</protein>
<sequence length="157" mass="16130">MRDGAHRRIVTSLGSDGRSCILFDDAGGAVTEGGGTRVTLLWQSDASPADNSGQADMASAFSFAFARGATKFLIVEFAADANLVGPGMHATNTLDYGILLSGRITLVTETGETKLEPGDLIVDRGVLHGWRNPGPGPAKMLFVNIDAAPVGGGATVG</sequence>
<keyword evidence="3" id="KW-1185">Reference proteome</keyword>
<dbReference type="InterPro" id="IPR011051">
    <property type="entry name" value="RmlC_Cupin_sf"/>
</dbReference>
<keyword evidence="2" id="KW-0413">Isomerase</keyword>
<dbReference type="EMBL" id="JACIJH010000001">
    <property type="protein sequence ID" value="MBB5705117.1"/>
    <property type="molecule type" value="Genomic_DNA"/>
</dbReference>
<dbReference type="CDD" id="cd02231">
    <property type="entry name" value="cupin_BLL6423-like"/>
    <property type="match status" value="1"/>
</dbReference>
<evidence type="ECO:0000313" key="3">
    <source>
        <dbReference type="Proteomes" id="UP000537161"/>
    </source>
</evidence>
<dbReference type="Gene3D" id="2.60.120.10">
    <property type="entry name" value="Jelly Rolls"/>
    <property type="match status" value="1"/>
</dbReference>
<dbReference type="PANTHER" id="PTHR36156">
    <property type="entry name" value="SLR2101 PROTEIN"/>
    <property type="match status" value="1"/>
</dbReference>
<dbReference type="InterPro" id="IPR013096">
    <property type="entry name" value="Cupin_2"/>
</dbReference>
<dbReference type="PANTHER" id="PTHR36156:SF2">
    <property type="entry name" value="CUPIN TYPE-2 DOMAIN-CONTAINING PROTEIN"/>
    <property type="match status" value="1"/>
</dbReference>
<accession>A0A7W9EP30</accession>
<evidence type="ECO:0000313" key="2">
    <source>
        <dbReference type="EMBL" id="MBB5705117.1"/>
    </source>
</evidence>
<evidence type="ECO:0000259" key="1">
    <source>
        <dbReference type="Pfam" id="PF07883"/>
    </source>
</evidence>
<dbReference type="InterPro" id="IPR047142">
    <property type="entry name" value="OryJ/VirC-like"/>
</dbReference>
<proteinExistence type="predicted"/>
<dbReference type="InterPro" id="IPR014710">
    <property type="entry name" value="RmlC-like_jellyroll"/>
</dbReference>
<dbReference type="Pfam" id="PF07883">
    <property type="entry name" value="Cupin_2"/>
    <property type="match status" value="1"/>
</dbReference>
<dbReference type="Proteomes" id="UP000537161">
    <property type="component" value="Unassembled WGS sequence"/>
</dbReference>
<comment type="caution">
    <text evidence="2">The sequence shown here is derived from an EMBL/GenBank/DDBJ whole genome shotgun (WGS) entry which is preliminary data.</text>
</comment>
<dbReference type="SUPFAM" id="SSF51182">
    <property type="entry name" value="RmlC-like cupins"/>
    <property type="match status" value="1"/>
</dbReference>
<dbReference type="RefSeq" id="WP_184094863.1">
    <property type="nucleotide sequence ID" value="NZ_JACIJH010000001.1"/>
</dbReference>
<feature type="domain" description="Cupin type-2" evidence="1">
    <location>
        <begin position="85"/>
        <end position="143"/>
    </location>
</feature>
<name>A0A7W9EP30_9SPHN</name>
<reference evidence="2 3" key="1">
    <citation type="submission" date="2020-08" db="EMBL/GenBank/DDBJ databases">
        <title>Genomic Encyclopedia of Type Strains, Phase IV (KMG-IV): sequencing the most valuable type-strain genomes for metagenomic binning, comparative biology and taxonomic classification.</title>
        <authorList>
            <person name="Goeker M."/>
        </authorList>
    </citation>
    <scope>NUCLEOTIDE SEQUENCE [LARGE SCALE GENOMIC DNA]</scope>
    <source>
        <strain evidence="2 3">DSM 27163</strain>
    </source>
</reference>
<organism evidence="2 3">
    <name type="scientific">Sphingopyxis panaciterrulae</name>
    <dbReference type="NCBI Taxonomy" id="462372"/>
    <lineage>
        <taxon>Bacteria</taxon>
        <taxon>Pseudomonadati</taxon>
        <taxon>Pseudomonadota</taxon>
        <taxon>Alphaproteobacteria</taxon>
        <taxon>Sphingomonadales</taxon>
        <taxon>Sphingomonadaceae</taxon>
        <taxon>Sphingopyxis</taxon>
    </lineage>
</organism>
<dbReference type="AlphaFoldDB" id="A0A7W9EP30"/>
<dbReference type="GO" id="GO:0016853">
    <property type="term" value="F:isomerase activity"/>
    <property type="evidence" value="ECO:0007669"/>
    <property type="project" value="UniProtKB-KW"/>
</dbReference>
<gene>
    <name evidence="2" type="ORF">FHR21_000442</name>
</gene>